<feature type="transmembrane region" description="Helical" evidence="2">
    <location>
        <begin position="219"/>
        <end position="237"/>
    </location>
</feature>
<dbReference type="GO" id="GO:0016020">
    <property type="term" value="C:membrane"/>
    <property type="evidence" value="ECO:0007669"/>
    <property type="project" value="TreeGrafter"/>
</dbReference>
<feature type="transmembrane region" description="Helical" evidence="2">
    <location>
        <begin position="275"/>
        <end position="297"/>
    </location>
</feature>
<keyword evidence="2" id="KW-0472">Membrane</keyword>
<accession>A0AAU7APA6</accession>
<dbReference type="InterPro" id="IPR050879">
    <property type="entry name" value="Acyltransferase_3"/>
</dbReference>
<sequence>MSTPPTGGKQQRLAELEAGDALRAWALMSVVVFHIVGGVLLLTTKTYDFEGGYGKVAGSLMLGMQTTVFIFFALSAYLLSRPFIRAALSGGRFPSVRRYARHRVGRIVPAFWVAVAIVVLAYGMQGSGVKELLALLFFAQVYHHGQVDVLIDHAWSLDVEMLFYVLLPIVAAGAAYAIRRWRHGGYIAAAGILALVVFGIVFQEAGLDPVTPITQSPLGGLRSFLPGIVLAVLVVRWPDSDGWRRLPAWTSWALLALGLLLCWGAPHWAPEGDSTRVFIGTASGGCILAAVVIRQYQGGRVWLLFRGPVVAWIGERSYSIFLVHGVVYWALHDIADGQPIWRRLAITLIVALPAIMVAAQLLHVLVERPAMNYSRRPRPGDRVPVAAPGPAAAAGSPPAAVPSPGP</sequence>
<feature type="transmembrane region" description="Helical" evidence="2">
    <location>
        <begin position="104"/>
        <end position="124"/>
    </location>
</feature>
<reference evidence="4" key="1">
    <citation type="submission" date="2022-12" db="EMBL/GenBank/DDBJ databases">
        <title>Paraconexibacter alkalitolerans sp. nov. and Baekduia alba sp. nov., isolated from soil and emended description of the genera Paraconexibacter (Chun et al., 2020) and Baekduia (An et al., 2020).</title>
        <authorList>
            <person name="Vieira S."/>
            <person name="Huber K.J."/>
            <person name="Geppert A."/>
            <person name="Wolf J."/>
            <person name="Neumann-Schaal M."/>
            <person name="Muesken M."/>
            <person name="Overmann J."/>
        </authorList>
    </citation>
    <scope>NUCLEOTIDE SEQUENCE</scope>
    <source>
        <strain evidence="4">AEG42_29</strain>
    </source>
</reference>
<evidence type="ECO:0000256" key="1">
    <source>
        <dbReference type="SAM" id="MobiDB-lite"/>
    </source>
</evidence>
<dbReference type="AlphaFoldDB" id="A0AAU7APA6"/>
<feature type="transmembrane region" description="Helical" evidence="2">
    <location>
        <begin position="161"/>
        <end position="178"/>
    </location>
</feature>
<dbReference type="InterPro" id="IPR002656">
    <property type="entry name" value="Acyl_transf_3_dom"/>
</dbReference>
<feature type="transmembrane region" description="Helical" evidence="2">
    <location>
        <begin position="249"/>
        <end position="269"/>
    </location>
</feature>
<feature type="transmembrane region" description="Helical" evidence="2">
    <location>
        <begin position="309"/>
        <end position="331"/>
    </location>
</feature>
<dbReference type="GO" id="GO:0009103">
    <property type="term" value="P:lipopolysaccharide biosynthetic process"/>
    <property type="evidence" value="ECO:0007669"/>
    <property type="project" value="TreeGrafter"/>
</dbReference>
<feature type="transmembrane region" description="Helical" evidence="2">
    <location>
        <begin position="21"/>
        <end position="42"/>
    </location>
</feature>
<protein>
    <submittedName>
        <fullName evidence="4">O-acetyltransferase</fullName>
    </submittedName>
</protein>
<dbReference type="Pfam" id="PF01757">
    <property type="entry name" value="Acyl_transf_3"/>
    <property type="match status" value="1"/>
</dbReference>
<evidence type="ECO:0000313" key="4">
    <source>
        <dbReference type="EMBL" id="XAY03507.1"/>
    </source>
</evidence>
<dbReference type="PANTHER" id="PTHR23028:SF53">
    <property type="entry name" value="ACYL_TRANSF_3 DOMAIN-CONTAINING PROTEIN"/>
    <property type="match status" value="1"/>
</dbReference>
<feature type="transmembrane region" description="Helical" evidence="2">
    <location>
        <begin position="343"/>
        <end position="366"/>
    </location>
</feature>
<keyword evidence="2" id="KW-0812">Transmembrane</keyword>
<evidence type="ECO:0000259" key="3">
    <source>
        <dbReference type="Pfam" id="PF01757"/>
    </source>
</evidence>
<gene>
    <name evidence="4" type="ORF">DSM112329_00325</name>
</gene>
<name>A0AAU7APA6_9ACTN</name>
<dbReference type="RefSeq" id="WP_354700063.1">
    <property type="nucleotide sequence ID" value="NZ_CP114014.1"/>
</dbReference>
<proteinExistence type="predicted"/>
<dbReference type="KEGG" id="parq:DSM112329_00325"/>
<organism evidence="4">
    <name type="scientific">Paraconexibacter sp. AEG42_29</name>
    <dbReference type="NCBI Taxonomy" id="2997339"/>
    <lineage>
        <taxon>Bacteria</taxon>
        <taxon>Bacillati</taxon>
        <taxon>Actinomycetota</taxon>
        <taxon>Thermoleophilia</taxon>
        <taxon>Solirubrobacterales</taxon>
        <taxon>Paraconexibacteraceae</taxon>
        <taxon>Paraconexibacter</taxon>
    </lineage>
</organism>
<feature type="region of interest" description="Disordered" evidence="1">
    <location>
        <begin position="375"/>
        <end position="406"/>
    </location>
</feature>
<feature type="transmembrane region" description="Helical" evidence="2">
    <location>
        <begin position="185"/>
        <end position="207"/>
    </location>
</feature>
<dbReference type="EMBL" id="CP114014">
    <property type="protein sequence ID" value="XAY03507.1"/>
    <property type="molecule type" value="Genomic_DNA"/>
</dbReference>
<feature type="domain" description="Acyltransferase 3" evidence="3">
    <location>
        <begin position="20"/>
        <end position="357"/>
    </location>
</feature>
<feature type="transmembrane region" description="Helical" evidence="2">
    <location>
        <begin position="62"/>
        <end position="84"/>
    </location>
</feature>
<feature type="compositionally biased region" description="Low complexity" evidence="1">
    <location>
        <begin position="383"/>
        <end position="398"/>
    </location>
</feature>
<dbReference type="PANTHER" id="PTHR23028">
    <property type="entry name" value="ACETYLTRANSFERASE"/>
    <property type="match status" value="1"/>
</dbReference>
<dbReference type="GO" id="GO:0016747">
    <property type="term" value="F:acyltransferase activity, transferring groups other than amino-acyl groups"/>
    <property type="evidence" value="ECO:0007669"/>
    <property type="project" value="InterPro"/>
</dbReference>
<evidence type="ECO:0000256" key="2">
    <source>
        <dbReference type="SAM" id="Phobius"/>
    </source>
</evidence>
<keyword evidence="2" id="KW-1133">Transmembrane helix</keyword>